<dbReference type="GO" id="GO:0046081">
    <property type="term" value="P:dUTP catabolic process"/>
    <property type="evidence" value="ECO:0007669"/>
    <property type="project" value="TreeGrafter"/>
</dbReference>
<dbReference type="GO" id="GO:0006950">
    <property type="term" value="P:response to stress"/>
    <property type="evidence" value="ECO:0007669"/>
    <property type="project" value="UniProtKB-ARBA"/>
</dbReference>
<dbReference type="NCBIfam" id="NF007113">
    <property type="entry name" value="PRK09562.1"/>
    <property type="match status" value="1"/>
</dbReference>
<dbReference type="GO" id="GO:0046052">
    <property type="term" value="P:UTP catabolic process"/>
    <property type="evidence" value="ECO:0007669"/>
    <property type="project" value="TreeGrafter"/>
</dbReference>
<dbReference type="Gene3D" id="1.10.287.1080">
    <property type="entry name" value="MazG-like"/>
    <property type="match status" value="2"/>
</dbReference>
<dbReference type="GO" id="GO:0006203">
    <property type="term" value="P:dGTP catabolic process"/>
    <property type="evidence" value="ECO:0007669"/>
    <property type="project" value="TreeGrafter"/>
</dbReference>
<dbReference type="PATRIC" id="fig|167539.5.peg.1949"/>
<dbReference type="GO" id="GO:0046076">
    <property type="term" value="P:dTTP catabolic process"/>
    <property type="evidence" value="ECO:0007669"/>
    <property type="project" value="TreeGrafter"/>
</dbReference>
<dbReference type="KEGG" id="pma:Pro_1847"/>
<dbReference type="AlphaFoldDB" id="Q7V9I6"/>
<reference evidence="2 3" key="1">
    <citation type="journal article" date="2003" name="Proc. Natl. Acad. Sci. U.S.A.">
        <title>Genome sequence of the cyanobacterium Prochlorococcus marinus SS120, a nearly minimal oxyphototrophic genome.</title>
        <authorList>
            <person name="Dufresne A."/>
            <person name="Salanoubat M."/>
            <person name="Partensky F."/>
            <person name="Artiguenave F."/>
            <person name="Axmann I.M."/>
            <person name="Barbe V."/>
            <person name="Duprat S."/>
            <person name="Galperin M.Y."/>
            <person name="Koonin E.V."/>
            <person name="Le Gall F."/>
            <person name="Makarova K.S."/>
            <person name="Ostrowski M."/>
            <person name="Oztas S."/>
            <person name="Robert C."/>
            <person name="Rogozin I.B."/>
            <person name="Scanlan D.J."/>
            <person name="Tandeau de Marsac N."/>
            <person name="Weissenbach J."/>
            <person name="Wincker P."/>
            <person name="Wolf Y.I."/>
            <person name="Hess W.R."/>
        </authorList>
    </citation>
    <scope>NUCLEOTIDE SEQUENCE [LARGE SCALE GENOMIC DNA]</scope>
    <source>
        <strain evidence="3">SARG / CCMP1375 / SS120</strain>
    </source>
</reference>
<accession>Q7V9I6</accession>
<evidence type="ECO:0000259" key="1">
    <source>
        <dbReference type="Pfam" id="PF03819"/>
    </source>
</evidence>
<dbReference type="GO" id="GO:0046061">
    <property type="term" value="P:dATP catabolic process"/>
    <property type="evidence" value="ECO:0007669"/>
    <property type="project" value="TreeGrafter"/>
</dbReference>
<dbReference type="FunFam" id="1.10.287.1080:FF:000001">
    <property type="entry name" value="Nucleoside triphosphate pyrophosphohydrolase"/>
    <property type="match status" value="1"/>
</dbReference>
<dbReference type="SUPFAM" id="SSF101386">
    <property type="entry name" value="all-alpha NTP pyrophosphatases"/>
    <property type="match status" value="1"/>
</dbReference>
<protein>
    <submittedName>
        <fullName evidence="2">Predicted pyrophosphatase</fullName>
    </submittedName>
</protein>
<evidence type="ECO:0000313" key="2">
    <source>
        <dbReference type="EMBL" id="AAQ00891.1"/>
    </source>
</evidence>
<dbReference type="RefSeq" id="WP_011125996.1">
    <property type="nucleotide sequence ID" value="NC_005042.1"/>
</dbReference>
<sequence length="276" mass="31665">MLNLRKSNPKSAIEELIRVVSKLRNPINGCPWDLKQNHTSLIPYAIEEAYEVCDAIRYGNDSDLIEELGDLLLQVVLHAQIANEEKRFCFDDIAQTAAEKMIRRHPHVFHKKREMKEEEIQHTWEEIKQLEKPMPDTNIPFSQGLIRKVRSQSALTSAIYISKKTSEKGLERHSLEEAWKSVEEDIKSCKNDLSGINNSEGNIGRLLLNIINIGIIKKLNPEEGLLKANKEFLCNLSYIEAKLNNTVASKLQIKNLWKEAKMNNMKDTASVNYLQT</sequence>
<gene>
    <name evidence="2" type="ordered locus">Pro_1847</name>
</gene>
<dbReference type="PANTHER" id="PTHR30522">
    <property type="entry name" value="NUCLEOSIDE TRIPHOSPHATE PYROPHOSPHOHYDROLASE"/>
    <property type="match status" value="1"/>
</dbReference>
<dbReference type="EnsemblBacteria" id="AAQ00891">
    <property type="protein sequence ID" value="AAQ00891"/>
    <property type="gene ID" value="Pro_1847"/>
</dbReference>
<dbReference type="InterPro" id="IPR011551">
    <property type="entry name" value="NTP_PyrPHydrolase_MazG"/>
</dbReference>
<proteinExistence type="predicted"/>
<dbReference type="NCBIfam" id="TIGR00444">
    <property type="entry name" value="mazG"/>
    <property type="match status" value="1"/>
</dbReference>
<dbReference type="InterPro" id="IPR048015">
    <property type="entry name" value="NTP-PPase_MazG-like_N"/>
</dbReference>
<dbReference type="EMBL" id="AE017126">
    <property type="protein sequence ID" value="AAQ00891.1"/>
    <property type="molecule type" value="Genomic_DNA"/>
</dbReference>
<dbReference type="Proteomes" id="UP000001420">
    <property type="component" value="Chromosome"/>
</dbReference>
<dbReference type="CDD" id="cd11528">
    <property type="entry name" value="NTP-PPase_MazG_Nterm"/>
    <property type="match status" value="1"/>
</dbReference>
<dbReference type="GO" id="GO:0046047">
    <property type="term" value="P:TTP catabolic process"/>
    <property type="evidence" value="ECO:0007669"/>
    <property type="project" value="TreeGrafter"/>
</dbReference>
<dbReference type="OrthoDB" id="9808939at2"/>
<dbReference type="Pfam" id="PF03819">
    <property type="entry name" value="MazG"/>
    <property type="match status" value="1"/>
</dbReference>
<keyword evidence="3" id="KW-1185">Reference proteome</keyword>
<name>Q7V9I6_PROMA</name>
<dbReference type="STRING" id="167539.Pro_1847"/>
<dbReference type="HOGENOM" id="CLU_038356_0_1_3"/>
<dbReference type="eggNOG" id="COG3956">
    <property type="taxonomic scope" value="Bacteria"/>
</dbReference>
<dbReference type="InterPro" id="IPR004518">
    <property type="entry name" value="MazG-like_dom"/>
</dbReference>
<evidence type="ECO:0000313" key="3">
    <source>
        <dbReference type="Proteomes" id="UP000001420"/>
    </source>
</evidence>
<dbReference type="GO" id="GO:0047429">
    <property type="term" value="F:nucleoside triphosphate diphosphatase activity"/>
    <property type="evidence" value="ECO:0007669"/>
    <property type="project" value="TreeGrafter"/>
</dbReference>
<organism evidence="2 3">
    <name type="scientific">Prochlorococcus marinus (strain SARG / CCMP1375 / SS120)</name>
    <dbReference type="NCBI Taxonomy" id="167539"/>
    <lineage>
        <taxon>Bacteria</taxon>
        <taxon>Bacillati</taxon>
        <taxon>Cyanobacteriota</taxon>
        <taxon>Cyanophyceae</taxon>
        <taxon>Synechococcales</taxon>
        <taxon>Prochlorococcaceae</taxon>
        <taxon>Prochlorococcus</taxon>
    </lineage>
</organism>
<feature type="domain" description="NTP pyrophosphohydrolase MazG-like" evidence="1">
    <location>
        <begin position="36"/>
        <end position="109"/>
    </location>
</feature>
<dbReference type="PANTHER" id="PTHR30522:SF0">
    <property type="entry name" value="NUCLEOSIDE TRIPHOSPHATE PYROPHOSPHOHYDROLASE"/>
    <property type="match status" value="1"/>
</dbReference>